<dbReference type="Pfam" id="PF13440">
    <property type="entry name" value="Polysacc_synt_3"/>
    <property type="match status" value="1"/>
</dbReference>
<comment type="caution">
    <text evidence="7">The sequence shown here is derived from an EMBL/GenBank/DDBJ whole genome shotgun (WGS) entry which is preliminary data.</text>
</comment>
<feature type="transmembrane region" description="Helical" evidence="6">
    <location>
        <begin position="55"/>
        <end position="77"/>
    </location>
</feature>
<feature type="transmembrane region" description="Helical" evidence="6">
    <location>
        <begin position="394"/>
        <end position="415"/>
    </location>
</feature>
<keyword evidence="3 6" id="KW-0812">Transmembrane</keyword>
<feature type="transmembrane region" description="Helical" evidence="6">
    <location>
        <begin position="98"/>
        <end position="118"/>
    </location>
</feature>
<feature type="transmembrane region" description="Helical" evidence="6">
    <location>
        <begin position="370"/>
        <end position="388"/>
    </location>
</feature>
<feature type="transmembrane region" description="Helical" evidence="6">
    <location>
        <begin position="340"/>
        <end position="363"/>
    </location>
</feature>
<feature type="transmembrane region" description="Helical" evidence="6">
    <location>
        <begin position="154"/>
        <end position="174"/>
    </location>
</feature>
<keyword evidence="2" id="KW-1003">Cell membrane</keyword>
<comment type="subcellular location">
    <subcellularLocation>
        <location evidence="1">Cell membrane</location>
        <topology evidence="1">Multi-pass membrane protein</topology>
    </subcellularLocation>
</comment>
<feature type="transmembrane region" description="Helical" evidence="6">
    <location>
        <begin position="21"/>
        <end position="43"/>
    </location>
</feature>
<dbReference type="PATRIC" id="fig|93930.3.peg.167"/>
<feature type="transmembrane region" description="Helical" evidence="6">
    <location>
        <begin position="262"/>
        <end position="284"/>
    </location>
</feature>
<accession>A0A101EPY1</accession>
<keyword evidence="4 6" id="KW-1133">Transmembrane helix</keyword>
<protein>
    <submittedName>
        <fullName evidence="7">Polysaccharide biosynthesis protein</fullName>
    </submittedName>
</protein>
<dbReference type="Proteomes" id="UP000058636">
    <property type="component" value="Unassembled WGS sequence"/>
</dbReference>
<dbReference type="InterPro" id="IPR050833">
    <property type="entry name" value="Poly_Biosynth_Transport"/>
</dbReference>
<name>A0A101EPY1_9THEM</name>
<dbReference type="PANTHER" id="PTHR30250:SF11">
    <property type="entry name" value="O-ANTIGEN TRANSPORTER-RELATED"/>
    <property type="match status" value="1"/>
</dbReference>
<dbReference type="EMBL" id="LGFG01000099">
    <property type="protein sequence ID" value="KUK22743.1"/>
    <property type="molecule type" value="Genomic_DNA"/>
</dbReference>
<evidence type="ECO:0000313" key="7">
    <source>
        <dbReference type="EMBL" id="KUK22743.1"/>
    </source>
</evidence>
<evidence type="ECO:0000256" key="5">
    <source>
        <dbReference type="ARBA" id="ARBA00023136"/>
    </source>
</evidence>
<feature type="transmembrane region" description="Helical" evidence="6">
    <location>
        <begin position="224"/>
        <end position="250"/>
    </location>
</feature>
<organism evidence="7 8">
    <name type="scientific">Thermotoga petrophila</name>
    <dbReference type="NCBI Taxonomy" id="93929"/>
    <lineage>
        <taxon>Bacteria</taxon>
        <taxon>Thermotogati</taxon>
        <taxon>Thermotogota</taxon>
        <taxon>Thermotogae</taxon>
        <taxon>Thermotogales</taxon>
        <taxon>Thermotogaceae</taxon>
        <taxon>Thermotoga</taxon>
    </lineage>
</organism>
<feature type="transmembrane region" description="Helical" evidence="6">
    <location>
        <begin position="304"/>
        <end position="328"/>
    </location>
</feature>
<evidence type="ECO:0000256" key="6">
    <source>
        <dbReference type="SAM" id="Phobius"/>
    </source>
</evidence>
<evidence type="ECO:0000256" key="4">
    <source>
        <dbReference type="ARBA" id="ARBA00022989"/>
    </source>
</evidence>
<feature type="transmembrane region" description="Helical" evidence="6">
    <location>
        <begin position="186"/>
        <end position="204"/>
    </location>
</feature>
<dbReference type="GO" id="GO:0005886">
    <property type="term" value="C:plasma membrane"/>
    <property type="evidence" value="ECO:0007669"/>
    <property type="project" value="UniProtKB-SubCell"/>
</dbReference>
<feature type="transmembrane region" description="Helical" evidence="6">
    <location>
        <begin position="124"/>
        <end position="142"/>
    </location>
</feature>
<evidence type="ECO:0000256" key="1">
    <source>
        <dbReference type="ARBA" id="ARBA00004651"/>
    </source>
</evidence>
<dbReference type="AlphaFoldDB" id="A0A101EPY1"/>
<sequence length="421" mass="47262">MMSSLRSDIKVALKNGFVHIFSANVINKIIQFGTSIVVVRIVSKEIYGQWSYANNVLNFFLLLSGLGVASGLLQFASSSSNTIDKLSYLKYSLRVGPSFNLIVAIALFCFSWIIKLPLAGSTEILRWLSFVPLFTISFDIIQSFLRAELKNKKFSILTVVNTLSLFLSILALGYCYQVKGLILSRYIAYSITLMVAVYIMKPYLSLYKTVSLPHRGDRILFLKFSVTAMLSNVISQILYLIDVLLIGLIVKSDTVVATYRTSTLVPFALNFIPLSVITYVYPYFARKKEDKQWVKKYYHRLIKYLLFLNSFISILLIITAPLVIRILFGSRYLDAVTTFRILAFGYLIAGTFRIPAGNILASLGKVKMNLWNAIISGSANIVLDVLLIKAYGAVGAAVATVLVFVISSFVSYLYLEKYFKT</sequence>
<gene>
    <name evidence="7" type="ORF">XD57_1155</name>
</gene>
<evidence type="ECO:0000256" key="2">
    <source>
        <dbReference type="ARBA" id="ARBA00022475"/>
    </source>
</evidence>
<proteinExistence type="predicted"/>
<keyword evidence="5 6" id="KW-0472">Membrane</keyword>
<evidence type="ECO:0000313" key="8">
    <source>
        <dbReference type="Proteomes" id="UP000058636"/>
    </source>
</evidence>
<evidence type="ECO:0000256" key="3">
    <source>
        <dbReference type="ARBA" id="ARBA00022692"/>
    </source>
</evidence>
<dbReference type="PANTHER" id="PTHR30250">
    <property type="entry name" value="PST FAMILY PREDICTED COLANIC ACID TRANSPORTER"/>
    <property type="match status" value="1"/>
</dbReference>
<reference evidence="7 8" key="1">
    <citation type="journal article" date="2015" name="MBio">
        <title>Genome-Resolved Metagenomic Analysis Reveals Roles for Candidate Phyla and Other Microbial Community Members in Biogeochemical Transformations in Oil Reservoirs.</title>
        <authorList>
            <person name="Hu P."/>
            <person name="Tom L."/>
            <person name="Singh A."/>
            <person name="Thomas B.C."/>
            <person name="Baker B.J."/>
            <person name="Piceno Y.M."/>
            <person name="Andersen G.L."/>
            <person name="Banfield J.F."/>
        </authorList>
    </citation>
    <scope>NUCLEOTIDE SEQUENCE [LARGE SCALE GENOMIC DNA]</scope>
    <source>
        <strain evidence="7">46_26</strain>
    </source>
</reference>